<name>A0ABM1UD41_MICOH</name>
<dbReference type="GeneID" id="113457229"/>
<evidence type="ECO:0000313" key="2">
    <source>
        <dbReference type="Proteomes" id="UP000694915"/>
    </source>
</evidence>
<keyword evidence="2" id="KW-1185">Reference proteome</keyword>
<dbReference type="Proteomes" id="UP000694915">
    <property type="component" value="Chromosome 21"/>
</dbReference>
<evidence type="ECO:0000256" key="1">
    <source>
        <dbReference type="SAM" id="MobiDB-lite"/>
    </source>
</evidence>
<feature type="compositionally biased region" description="Basic and acidic residues" evidence="1">
    <location>
        <begin position="1"/>
        <end position="19"/>
    </location>
</feature>
<reference evidence="3" key="1">
    <citation type="submission" date="2025-08" db="UniProtKB">
        <authorList>
            <consortium name="RefSeq"/>
        </authorList>
    </citation>
    <scope>IDENTIFICATION</scope>
</reference>
<accession>A0ABM1UD41</accession>
<sequence length="208" mass="23342">MAKQEFQGKKNAVEEDGVRGRASQAWKKHRKFIDERPQPRPHTRRPLGPAPGLLRPPPSLLAQPRAPKRKAARVRLSLPQSVLPTTPLLTTGLRLSTRTPDFDARARPRRQTQKPLRAKRGRGGSVRETRGRKAKGRPGSNVERTSGYATCLLILLMEQMPEVSRITDNQMLLHPYLQTKRGPADSQLSCPHIIPCLQEVARLEPTSI</sequence>
<feature type="compositionally biased region" description="Low complexity" evidence="1">
    <location>
        <begin position="76"/>
        <end position="99"/>
    </location>
</feature>
<gene>
    <name evidence="3" type="primary">LOC113457229</name>
</gene>
<organism evidence="2 3">
    <name type="scientific">Microtus ochrogaster</name>
    <name type="common">Prairie vole</name>
    <dbReference type="NCBI Taxonomy" id="79684"/>
    <lineage>
        <taxon>Eukaryota</taxon>
        <taxon>Metazoa</taxon>
        <taxon>Chordata</taxon>
        <taxon>Craniata</taxon>
        <taxon>Vertebrata</taxon>
        <taxon>Euteleostomi</taxon>
        <taxon>Mammalia</taxon>
        <taxon>Eutheria</taxon>
        <taxon>Euarchontoglires</taxon>
        <taxon>Glires</taxon>
        <taxon>Rodentia</taxon>
        <taxon>Myomorpha</taxon>
        <taxon>Muroidea</taxon>
        <taxon>Cricetidae</taxon>
        <taxon>Arvicolinae</taxon>
        <taxon>Microtus</taxon>
    </lineage>
</organism>
<protein>
    <submittedName>
        <fullName evidence="3">Uncharacterized protein LOC113457229</fullName>
    </submittedName>
</protein>
<dbReference type="RefSeq" id="XP_026639903.1">
    <property type="nucleotide sequence ID" value="XM_026784102.1"/>
</dbReference>
<evidence type="ECO:0000313" key="3">
    <source>
        <dbReference type="RefSeq" id="XP_026639903.1"/>
    </source>
</evidence>
<feature type="compositionally biased region" description="Basic residues" evidence="1">
    <location>
        <begin position="107"/>
        <end position="122"/>
    </location>
</feature>
<feature type="region of interest" description="Disordered" evidence="1">
    <location>
        <begin position="1"/>
        <end position="143"/>
    </location>
</feature>
<proteinExistence type="predicted"/>